<keyword evidence="2" id="KW-0805">Transcription regulation</keyword>
<name>A0A494X8B7_9BURK</name>
<dbReference type="PANTHER" id="PTHR30055:SF234">
    <property type="entry name" value="HTH-TYPE TRANSCRIPTIONAL REGULATOR BETI"/>
    <property type="match status" value="1"/>
</dbReference>
<reference evidence="7 8" key="1">
    <citation type="submission" date="2018-10" db="EMBL/GenBank/DDBJ databases">
        <title>Paraburkholderia sp. 7MK8-2, isolated from soil.</title>
        <authorList>
            <person name="Gao Z.-H."/>
            <person name="Qiu L.-H."/>
        </authorList>
    </citation>
    <scope>NUCLEOTIDE SEQUENCE [LARGE SCALE GENOMIC DNA]</scope>
    <source>
        <strain evidence="7 8">7MK8-2</strain>
    </source>
</reference>
<keyword evidence="8" id="KW-1185">Reference proteome</keyword>
<protein>
    <submittedName>
        <fullName evidence="7">TetR/AcrR family transcriptional regulator</fullName>
    </submittedName>
</protein>
<dbReference type="InterPro" id="IPR023772">
    <property type="entry name" value="DNA-bd_HTH_TetR-type_CS"/>
</dbReference>
<evidence type="ECO:0000256" key="2">
    <source>
        <dbReference type="ARBA" id="ARBA00023015"/>
    </source>
</evidence>
<feature type="DNA-binding region" description="H-T-H motif" evidence="5">
    <location>
        <begin position="40"/>
        <end position="59"/>
    </location>
</feature>
<dbReference type="GO" id="GO:0000976">
    <property type="term" value="F:transcription cis-regulatory region binding"/>
    <property type="evidence" value="ECO:0007669"/>
    <property type="project" value="TreeGrafter"/>
</dbReference>
<evidence type="ECO:0000313" key="7">
    <source>
        <dbReference type="EMBL" id="RKP46798.1"/>
    </source>
</evidence>
<evidence type="ECO:0000256" key="5">
    <source>
        <dbReference type="PROSITE-ProRule" id="PRU00335"/>
    </source>
</evidence>
<keyword evidence="4" id="KW-0804">Transcription</keyword>
<gene>
    <name evidence="7" type="ORF">D7S89_15625</name>
</gene>
<evidence type="ECO:0000256" key="3">
    <source>
        <dbReference type="ARBA" id="ARBA00023125"/>
    </source>
</evidence>
<dbReference type="EMBL" id="RBZV01000006">
    <property type="protein sequence ID" value="RKP46798.1"/>
    <property type="molecule type" value="Genomic_DNA"/>
</dbReference>
<evidence type="ECO:0000256" key="1">
    <source>
        <dbReference type="ARBA" id="ARBA00022491"/>
    </source>
</evidence>
<dbReference type="Proteomes" id="UP000280434">
    <property type="component" value="Unassembled WGS sequence"/>
</dbReference>
<dbReference type="InterPro" id="IPR041669">
    <property type="entry name" value="TetR_C_15"/>
</dbReference>
<comment type="caution">
    <text evidence="7">The sequence shown here is derived from an EMBL/GenBank/DDBJ whole genome shotgun (WGS) entry which is preliminary data.</text>
</comment>
<dbReference type="Gene3D" id="1.10.357.10">
    <property type="entry name" value="Tetracycline Repressor, domain 2"/>
    <property type="match status" value="1"/>
</dbReference>
<dbReference type="GO" id="GO:0003700">
    <property type="term" value="F:DNA-binding transcription factor activity"/>
    <property type="evidence" value="ECO:0007669"/>
    <property type="project" value="TreeGrafter"/>
</dbReference>
<dbReference type="Pfam" id="PF17918">
    <property type="entry name" value="TetR_C_15"/>
    <property type="match status" value="1"/>
</dbReference>
<accession>A0A494X8B7</accession>
<sequence>MKDLPLPRKRPQQARSGQMVELILEATARLLAEKGYAATTTNLVADRAGVSVGSVYQYFPNKASLVASLHERHASQTLNAIERAVNAPYAQSLEDHIQAVVRALLAEHETAPALHKVLEREFSFFDAPRDQCAADCQIHGQIRGLLDAHRDEIASRDLELSAWAFMTIAEAMVHAAIIDPPARFSADELEKMICSVIVGFLKYSPNEVSREFRPDYEGSGRTQESTATFS</sequence>
<dbReference type="PRINTS" id="PR00455">
    <property type="entry name" value="HTHTETR"/>
</dbReference>
<dbReference type="PANTHER" id="PTHR30055">
    <property type="entry name" value="HTH-TYPE TRANSCRIPTIONAL REGULATOR RUTR"/>
    <property type="match status" value="1"/>
</dbReference>
<dbReference type="InterPro" id="IPR001647">
    <property type="entry name" value="HTH_TetR"/>
</dbReference>
<dbReference type="PROSITE" id="PS50977">
    <property type="entry name" value="HTH_TETR_2"/>
    <property type="match status" value="1"/>
</dbReference>
<organism evidence="7 8">
    <name type="scientific">Trinickia fusca</name>
    <dbReference type="NCBI Taxonomy" id="2419777"/>
    <lineage>
        <taxon>Bacteria</taxon>
        <taxon>Pseudomonadati</taxon>
        <taxon>Pseudomonadota</taxon>
        <taxon>Betaproteobacteria</taxon>
        <taxon>Burkholderiales</taxon>
        <taxon>Burkholderiaceae</taxon>
        <taxon>Trinickia</taxon>
    </lineage>
</organism>
<evidence type="ECO:0000313" key="8">
    <source>
        <dbReference type="Proteomes" id="UP000280434"/>
    </source>
</evidence>
<dbReference type="InterPro" id="IPR009057">
    <property type="entry name" value="Homeodomain-like_sf"/>
</dbReference>
<evidence type="ECO:0000259" key="6">
    <source>
        <dbReference type="PROSITE" id="PS50977"/>
    </source>
</evidence>
<keyword evidence="3 5" id="KW-0238">DNA-binding</keyword>
<keyword evidence="1" id="KW-0678">Repressor</keyword>
<dbReference type="InterPro" id="IPR050109">
    <property type="entry name" value="HTH-type_TetR-like_transc_reg"/>
</dbReference>
<feature type="domain" description="HTH tetR-type" evidence="6">
    <location>
        <begin position="17"/>
        <end position="77"/>
    </location>
</feature>
<evidence type="ECO:0000256" key="4">
    <source>
        <dbReference type="ARBA" id="ARBA00023163"/>
    </source>
</evidence>
<dbReference type="OrthoDB" id="9816320at2"/>
<dbReference type="AlphaFoldDB" id="A0A494X8B7"/>
<dbReference type="Pfam" id="PF00440">
    <property type="entry name" value="TetR_N"/>
    <property type="match status" value="1"/>
</dbReference>
<proteinExistence type="predicted"/>
<dbReference type="SUPFAM" id="SSF46689">
    <property type="entry name" value="Homeodomain-like"/>
    <property type="match status" value="1"/>
</dbReference>
<dbReference type="RefSeq" id="WP_121278626.1">
    <property type="nucleotide sequence ID" value="NZ_RBZV01000006.1"/>
</dbReference>
<dbReference type="PROSITE" id="PS01081">
    <property type="entry name" value="HTH_TETR_1"/>
    <property type="match status" value="1"/>
</dbReference>